<dbReference type="Gene3D" id="3.40.640.10">
    <property type="entry name" value="Type I PLP-dependent aspartate aminotransferase-like (Major domain)"/>
    <property type="match status" value="1"/>
</dbReference>
<accession>A0A0G3ER94</accession>
<dbReference type="Gene3D" id="3.90.1150.10">
    <property type="entry name" value="Aspartate Aminotransferase, domain 1"/>
    <property type="match status" value="1"/>
</dbReference>
<dbReference type="InterPro" id="IPR015422">
    <property type="entry name" value="PyrdxlP-dep_Trfase_small"/>
</dbReference>
<evidence type="ECO:0000256" key="2">
    <source>
        <dbReference type="ARBA" id="ARBA00009077"/>
    </source>
</evidence>
<dbReference type="GO" id="GO:0030170">
    <property type="term" value="F:pyridoxal phosphate binding"/>
    <property type="evidence" value="ECO:0007669"/>
    <property type="project" value="InterPro"/>
</dbReference>
<evidence type="ECO:0000256" key="6">
    <source>
        <dbReference type="ARBA" id="ARBA00047517"/>
    </source>
</evidence>
<dbReference type="InterPro" id="IPR000277">
    <property type="entry name" value="Cys/Met-Metab_PyrdxlP-dep_enz"/>
</dbReference>
<gene>
    <name evidence="10" type="ORF">ABW99_16585</name>
</gene>
<feature type="modified residue" description="N6-(pyridoxal phosphate)lysine" evidence="8">
    <location>
        <position position="219"/>
    </location>
</feature>
<dbReference type="GO" id="GO:0019346">
    <property type="term" value="P:transsulfuration"/>
    <property type="evidence" value="ECO:0007669"/>
    <property type="project" value="InterPro"/>
</dbReference>
<name>A0A0G3ER94_9BURK</name>
<dbReference type="PIRSF" id="PIRSF001434">
    <property type="entry name" value="CGS"/>
    <property type="match status" value="1"/>
</dbReference>
<evidence type="ECO:0000256" key="5">
    <source>
        <dbReference type="ARBA" id="ARBA00046315"/>
    </source>
</evidence>
<dbReference type="FunFam" id="3.40.640.10:FF:000046">
    <property type="entry name" value="Cystathionine gamma-lyase"/>
    <property type="match status" value="1"/>
</dbReference>
<dbReference type="PANTHER" id="PTHR43500">
    <property type="entry name" value="CYSTATHIONINE BETA-LYASE-RELATED"/>
    <property type="match status" value="1"/>
</dbReference>
<dbReference type="NCBIfam" id="TIGR01324">
    <property type="entry name" value="cysta_beta_ly_B"/>
    <property type="match status" value="1"/>
</dbReference>
<evidence type="ECO:0000256" key="1">
    <source>
        <dbReference type="ARBA" id="ARBA00001933"/>
    </source>
</evidence>
<protein>
    <submittedName>
        <fullName evidence="10">Cystathionine beta-lyase</fullName>
    </submittedName>
</protein>
<dbReference type="InterPro" id="IPR054542">
    <property type="entry name" value="Cys_met_metab_PP"/>
</dbReference>
<dbReference type="InterPro" id="IPR015424">
    <property type="entry name" value="PyrdxlP-dep_Trfase"/>
</dbReference>
<keyword evidence="3 8" id="KW-0663">Pyridoxal phosphate</keyword>
<evidence type="ECO:0000313" key="11">
    <source>
        <dbReference type="Proteomes" id="UP000036700"/>
    </source>
</evidence>
<dbReference type="InterPro" id="IPR015421">
    <property type="entry name" value="PyrdxlP-dep_Trfase_major"/>
</dbReference>
<dbReference type="GO" id="GO:0047804">
    <property type="term" value="F:cysteine-S-conjugate beta-lyase activity"/>
    <property type="evidence" value="ECO:0007669"/>
    <property type="project" value="UniProtKB-EC"/>
</dbReference>
<comment type="similarity">
    <text evidence="2 9">Belongs to the trans-sulfuration enzymes family.</text>
</comment>
<evidence type="ECO:0000256" key="9">
    <source>
        <dbReference type="RuleBase" id="RU362118"/>
    </source>
</evidence>
<comment type="cofactor">
    <cofactor evidence="1 9">
        <name>pyridoxal 5'-phosphate</name>
        <dbReference type="ChEBI" id="CHEBI:597326"/>
    </cofactor>
</comment>
<keyword evidence="11" id="KW-1185">Reference proteome</keyword>
<dbReference type="SUPFAM" id="SSF53383">
    <property type="entry name" value="PLP-dependent transferases"/>
    <property type="match status" value="1"/>
</dbReference>
<comment type="pathway">
    <text evidence="5">Amino-acid biosynthesis; L-methionine biosynthesis via de novo pathway; L-homocysteine from L-cystathionine: step 1/1.</text>
</comment>
<comment type="catalytic activity">
    <reaction evidence="7">
        <text>an S-substituted L-cysteine + H2O = a thiol + pyruvate + NH4(+)</text>
        <dbReference type="Rhea" id="RHEA:18121"/>
        <dbReference type="ChEBI" id="CHEBI:15361"/>
        <dbReference type="ChEBI" id="CHEBI:15377"/>
        <dbReference type="ChEBI" id="CHEBI:28938"/>
        <dbReference type="ChEBI" id="CHEBI:29256"/>
        <dbReference type="ChEBI" id="CHEBI:58717"/>
        <dbReference type="EC" id="4.4.1.13"/>
    </reaction>
</comment>
<dbReference type="PANTHER" id="PTHR43500:SF1">
    <property type="entry name" value="CYSTATHIONINE BETA-LYASE-RELATED"/>
    <property type="match status" value="1"/>
</dbReference>
<sequence length="406" mass="43874">MTTPFEHASRPLATDTYLLHGIGDAAEFGGIVNPPVYHASTVTFRNLADMEARGRAIDAADTDVMWYGRKGTPTTFALQNALAHLEGGYRSLLVSSGLAACTSAIMAFVKAGDHILVSDSVYGPTRHFVDTVLARCNISATYYDPCIGAGIGSLFRPNTTLVFTESPGSQTFEIQDIPAIAQAAHARGAVVVMDNTWATPLYFKPFEHGVDVSVQAATKYIVGHSDALMGVITTNQATWRTVREYVFAAGQHAGPDDVYLALRGLRTMAVRLERHQRNGLALAQWLAQRPEVAQVLHPGLPDAPGHALWKRDFTGASGLFSVVLAPGFSDHAFRAFIDHLALFRLGFSWGGFESLVMPFDLRGERTAAPPPAAAAVGQAFRLHVGLEAKEDLIDDLAMAMRQLARQ</sequence>
<dbReference type="PROSITE" id="PS00868">
    <property type="entry name" value="CYS_MET_METAB_PP"/>
    <property type="match status" value="1"/>
</dbReference>
<evidence type="ECO:0000256" key="3">
    <source>
        <dbReference type="ARBA" id="ARBA00022898"/>
    </source>
</evidence>
<reference evidence="11" key="1">
    <citation type="submission" date="2015-06" db="EMBL/GenBank/DDBJ databases">
        <authorList>
            <person name="Lim Y.L."/>
            <person name="Ee R."/>
            <person name="Yong D."/>
            <person name="How K.Y."/>
            <person name="Yin W.F."/>
            <person name="Chan K.G."/>
        </authorList>
    </citation>
    <scope>NUCLEOTIDE SEQUENCE [LARGE SCALE GENOMIC DNA]</scope>
    <source>
        <strain evidence="11">DSM 25325</strain>
    </source>
</reference>
<dbReference type="GO" id="GO:0019450">
    <property type="term" value="P:L-cysteine catabolic process to pyruvate"/>
    <property type="evidence" value="ECO:0007669"/>
    <property type="project" value="TreeGrafter"/>
</dbReference>
<dbReference type="InterPro" id="IPR006233">
    <property type="entry name" value="Cys_b_lyase_bac"/>
</dbReference>
<evidence type="ECO:0000256" key="4">
    <source>
        <dbReference type="ARBA" id="ARBA00023239"/>
    </source>
</evidence>
<dbReference type="Proteomes" id="UP000036700">
    <property type="component" value="Chromosome"/>
</dbReference>
<dbReference type="EMBL" id="CP011568">
    <property type="protein sequence ID" value="AKJ69588.1"/>
    <property type="molecule type" value="Genomic_DNA"/>
</dbReference>
<dbReference type="AlphaFoldDB" id="A0A0G3ER94"/>
<keyword evidence="4 10" id="KW-0456">Lyase</keyword>
<evidence type="ECO:0000313" key="10">
    <source>
        <dbReference type="EMBL" id="AKJ69588.1"/>
    </source>
</evidence>
<dbReference type="RefSeq" id="WP_047215503.1">
    <property type="nucleotide sequence ID" value="NZ_CP011568.3"/>
</dbReference>
<proteinExistence type="inferred from homology"/>
<organism evidence="10 11">
    <name type="scientific">Pandoraea thiooxydans</name>
    <dbReference type="NCBI Taxonomy" id="445709"/>
    <lineage>
        <taxon>Bacteria</taxon>
        <taxon>Pseudomonadati</taxon>
        <taxon>Pseudomonadota</taxon>
        <taxon>Betaproteobacteria</taxon>
        <taxon>Burkholderiales</taxon>
        <taxon>Burkholderiaceae</taxon>
        <taxon>Pandoraea</taxon>
    </lineage>
</organism>
<dbReference type="Pfam" id="PF01053">
    <property type="entry name" value="Cys_Met_Meta_PP"/>
    <property type="match status" value="1"/>
</dbReference>
<evidence type="ECO:0000256" key="7">
    <source>
        <dbReference type="ARBA" id="ARBA00047625"/>
    </source>
</evidence>
<dbReference type="PATRIC" id="fig|445709.3.peg.3504"/>
<comment type="catalytic activity">
    <reaction evidence="6">
        <text>L,L-cystathionine + H2O = L-homocysteine + pyruvate + NH4(+)</text>
        <dbReference type="Rhea" id="RHEA:13965"/>
        <dbReference type="ChEBI" id="CHEBI:15361"/>
        <dbReference type="ChEBI" id="CHEBI:15377"/>
        <dbReference type="ChEBI" id="CHEBI:28938"/>
        <dbReference type="ChEBI" id="CHEBI:58161"/>
        <dbReference type="ChEBI" id="CHEBI:58199"/>
    </reaction>
</comment>
<dbReference type="STRING" id="445709.ABW99_16585"/>
<dbReference type="KEGG" id="ptx:ABW99_16585"/>
<evidence type="ECO:0000256" key="8">
    <source>
        <dbReference type="PIRSR" id="PIRSR001434-2"/>
    </source>
</evidence>